<feature type="domain" description="C2H2-type" evidence="5">
    <location>
        <begin position="77"/>
        <end position="100"/>
    </location>
</feature>
<dbReference type="PANTHER" id="PTHR24408:SF58">
    <property type="entry name" value="TRANSCRIPTION FACTOR (TFIIIA), PUTATIVE (AFU_ORTHOLOGUE AFUA_1G05150)-RELATED"/>
    <property type="match status" value="1"/>
</dbReference>
<evidence type="ECO:0000256" key="1">
    <source>
        <dbReference type="ARBA" id="ARBA00022723"/>
    </source>
</evidence>
<protein>
    <recommendedName>
        <fullName evidence="5">C2H2-type domain-containing protein</fullName>
    </recommendedName>
</protein>
<dbReference type="GO" id="GO:0008270">
    <property type="term" value="F:zinc ion binding"/>
    <property type="evidence" value="ECO:0007669"/>
    <property type="project" value="UniProtKB-KW"/>
</dbReference>
<dbReference type="Pfam" id="PF13894">
    <property type="entry name" value="zf-C2H2_4"/>
    <property type="match status" value="1"/>
</dbReference>
<dbReference type="VEuPathDB" id="VectorBase:PPAPM1_001268"/>
<dbReference type="EMBL" id="AJVK01072045">
    <property type="status" value="NOT_ANNOTATED_CDS"/>
    <property type="molecule type" value="Genomic_DNA"/>
</dbReference>
<keyword evidence="3" id="KW-0863">Zinc-finger</keyword>
<evidence type="ECO:0000256" key="2">
    <source>
        <dbReference type="ARBA" id="ARBA00022737"/>
    </source>
</evidence>
<dbReference type="SUPFAM" id="SSF57667">
    <property type="entry name" value="beta-beta-alpha zinc fingers"/>
    <property type="match status" value="2"/>
</dbReference>
<dbReference type="GO" id="GO:0000981">
    <property type="term" value="F:DNA-binding transcription factor activity, RNA polymerase II-specific"/>
    <property type="evidence" value="ECO:0007669"/>
    <property type="project" value="TreeGrafter"/>
</dbReference>
<dbReference type="Pfam" id="PF00096">
    <property type="entry name" value="zf-C2H2"/>
    <property type="match status" value="2"/>
</dbReference>
<evidence type="ECO:0000313" key="6">
    <source>
        <dbReference type="EnsemblMetazoa" id="PPAI009256-PA"/>
    </source>
</evidence>
<dbReference type="Proteomes" id="UP000092462">
    <property type="component" value="Unassembled WGS sequence"/>
</dbReference>
<dbReference type="PANTHER" id="PTHR24408">
    <property type="entry name" value="ZINC FINGER PROTEIN"/>
    <property type="match status" value="1"/>
</dbReference>
<evidence type="ECO:0000313" key="7">
    <source>
        <dbReference type="Proteomes" id="UP000092462"/>
    </source>
</evidence>
<evidence type="ECO:0000256" key="4">
    <source>
        <dbReference type="ARBA" id="ARBA00022833"/>
    </source>
</evidence>
<keyword evidence="2" id="KW-0677">Repeat</keyword>
<reference evidence="6" key="1">
    <citation type="submission" date="2022-08" db="UniProtKB">
        <authorList>
            <consortium name="EnsemblMetazoa"/>
        </authorList>
    </citation>
    <scope>IDENTIFICATION</scope>
    <source>
        <strain evidence="6">Israel</strain>
    </source>
</reference>
<proteinExistence type="predicted"/>
<feature type="domain" description="C2H2-type" evidence="5">
    <location>
        <begin position="20"/>
        <end position="47"/>
    </location>
</feature>
<dbReference type="SMART" id="SM00355">
    <property type="entry name" value="ZnF_C2H2"/>
    <property type="match status" value="3"/>
</dbReference>
<dbReference type="PROSITE" id="PS00028">
    <property type="entry name" value="ZINC_FINGER_C2H2_1"/>
    <property type="match status" value="3"/>
</dbReference>
<dbReference type="InterPro" id="IPR036236">
    <property type="entry name" value="Znf_C2H2_sf"/>
</dbReference>
<dbReference type="FunFam" id="3.30.160.60:FF:000446">
    <property type="entry name" value="Zinc finger protein"/>
    <property type="match status" value="1"/>
</dbReference>
<dbReference type="VEuPathDB" id="VectorBase:PPAI009256"/>
<evidence type="ECO:0000256" key="3">
    <source>
        <dbReference type="ARBA" id="ARBA00022771"/>
    </source>
</evidence>
<dbReference type="EnsemblMetazoa" id="PPAI009256-RA">
    <property type="protein sequence ID" value="PPAI009256-PA"/>
    <property type="gene ID" value="PPAI009256"/>
</dbReference>
<sequence>FKAHAVYNHHLKTHSEERNYPCPYCPKKFKTSVQLAGHKNSHTKPFSCTECNRPFASLYSVKAHMEMHRKPANGLRYKCSICGATYARNSSVKDHIKEAHPVTEGEELFSDVERSQAIPVEILDVEKDITGTNVPIELQVEEIDDEVLMGEAEWIN</sequence>
<accession>A0A1B0DLL6</accession>
<dbReference type="Gene3D" id="3.30.160.60">
    <property type="entry name" value="Classic Zinc Finger"/>
    <property type="match status" value="2"/>
</dbReference>
<keyword evidence="1" id="KW-0479">Metal-binding</keyword>
<dbReference type="GO" id="GO:0005634">
    <property type="term" value="C:nucleus"/>
    <property type="evidence" value="ECO:0007669"/>
    <property type="project" value="TreeGrafter"/>
</dbReference>
<feature type="domain" description="C2H2-type" evidence="5">
    <location>
        <begin position="46"/>
        <end position="73"/>
    </location>
</feature>
<dbReference type="PROSITE" id="PS50157">
    <property type="entry name" value="ZINC_FINGER_C2H2_2"/>
    <property type="match status" value="3"/>
</dbReference>
<dbReference type="InterPro" id="IPR013087">
    <property type="entry name" value="Znf_C2H2_type"/>
</dbReference>
<organism evidence="6 7">
    <name type="scientific">Phlebotomus papatasi</name>
    <name type="common">Sandfly</name>
    <dbReference type="NCBI Taxonomy" id="29031"/>
    <lineage>
        <taxon>Eukaryota</taxon>
        <taxon>Metazoa</taxon>
        <taxon>Ecdysozoa</taxon>
        <taxon>Arthropoda</taxon>
        <taxon>Hexapoda</taxon>
        <taxon>Insecta</taxon>
        <taxon>Pterygota</taxon>
        <taxon>Neoptera</taxon>
        <taxon>Endopterygota</taxon>
        <taxon>Diptera</taxon>
        <taxon>Nematocera</taxon>
        <taxon>Psychodoidea</taxon>
        <taxon>Psychodidae</taxon>
        <taxon>Phlebotomus</taxon>
        <taxon>Phlebotomus</taxon>
    </lineage>
</organism>
<name>A0A1B0DLL6_PHLPP</name>
<keyword evidence="4" id="KW-0862">Zinc</keyword>
<evidence type="ECO:0000259" key="5">
    <source>
        <dbReference type="PROSITE" id="PS50157"/>
    </source>
</evidence>
<keyword evidence="7" id="KW-1185">Reference proteome</keyword>
<dbReference type="GO" id="GO:0043565">
    <property type="term" value="F:sequence-specific DNA binding"/>
    <property type="evidence" value="ECO:0007669"/>
    <property type="project" value="TreeGrafter"/>
</dbReference>
<dbReference type="AlphaFoldDB" id="A0A1B0DLL6"/>